<feature type="region of interest" description="Disordered" evidence="1">
    <location>
        <begin position="1"/>
        <end position="28"/>
    </location>
</feature>
<protein>
    <submittedName>
        <fullName evidence="2">Uncharacterized protein</fullName>
    </submittedName>
</protein>
<accession>D8RB91</accession>
<organism evidence="3">
    <name type="scientific">Selaginella moellendorffii</name>
    <name type="common">Spikemoss</name>
    <dbReference type="NCBI Taxonomy" id="88036"/>
    <lineage>
        <taxon>Eukaryota</taxon>
        <taxon>Viridiplantae</taxon>
        <taxon>Streptophyta</taxon>
        <taxon>Embryophyta</taxon>
        <taxon>Tracheophyta</taxon>
        <taxon>Lycopodiopsida</taxon>
        <taxon>Selaginellales</taxon>
        <taxon>Selaginellaceae</taxon>
        <taxon>Selaginella</taxon>
    </lineage>
</organism>
<name>D8RB91_SELML</name>
<dbReference type="KEGG" id="smo:SELMODRAFT_409374"/>
<sequence>MSSSKRRGFNRQSKRPRTRSQGPVRRTAQEIELELYNLDRSGFRLPYDGPELTKPLQGEWGYNELPRHKLYYWTPSEWPSKPAFLSDDEYKRLKEWKRPKVMIPLCTVDDAVPQAIEETIAREDHKNPCLNAKLHGSSTQTRPSLLELVCDLSVFNPIGLWCAQEDPLERPTMPLVKRSRLGIWERVLKKFIPTTRKFLVIRKSRSISKEQSMSCKKHRGYGMYSVE</sequence>
<evidence type="ECO:0000313" key="3">
    <source>
        <dbReference type="Proteomes" id="UP000001514"/>
    </source>
</evidence>
<gene>
    <name evidence="2" type="ORF">SELMODRAFT_409374</name>
</gene>
<feature type="compositionally biased region" description="Basic residues" evidence="1">
    <location>
        <begin position="1"/>
        <end position="18"/>
    </location>
</feature>
<evidence type="ECO:0000313" key="2">
    <source>
        <dbReference type="EMBL" id="EFJ30451.1"/>
    </source>
</evidence>
<dbReference type="Gramene" id="EFJ30451">
    <property type="protein sequence ID" value="EFJ30451"/>
    <property type="gene ID" value="SELMODRAFT_409374"/>
</dbReference>
<dbReference type="HOGENOM" id="CLU_1221461_0_0_1"/>
<dbReference type="Proteomes" id="UP000001514">
    <property type="component" value="Unassembled WGS sequence"/>
</dbReference>
<evidence type="ECO:0000256" key="1">
    <source>
        <dbReference type="SAM" id="MobiDB-lite"/>
    </source>
</evidence>
<dbReference type="AlphaFoldDB" id="D8RB91"/>
<keyword evidence="3" id="KW-1185">Reference proteome</keyword>
<proteinExistence type="predicted"/>
<dbReference type="EMBL" id="GL377575">
    <property type="protein sequence ID" value="EFJ30451.1"/>
    <property type="molecule type" value="Genomic_DNA"/>
</dbReference>
<reference evidence="2 3" key="1">
    <citation type="journal article" date="2011" name="Science">
        <title>The Selaginella genome identifies genetic changes associated with the evolution of vascular plants.</title>
        <authorList>
            <person name="Banks J.A."/>
            <person name="Nishiyama T."/>
            <person name="Hasebe M."/>
            <person name="Bowman J.L."/>
            <person name="Gribskov M."/>
            <person name="dePamphilis C."/>
            <person name="Albert V.A."/>
            <person name="Aono N."/>
            <person name="Aoyama T."/>
            <person name="Ambrose B.A."/>
            <person name="Ashton N.W."/>
            <person name="Axtell M.J."/>
            <person name="Barker E."/>
            <person name="Barker M.S."/>
            <person name="Bennetzen J.L."/>
            <person name="Bonawitz N.D."/>
            <person name="Chapple C."/>
            <person name="Cheng C."/>
            <person name="Correa L.G."/>
            <person name="Dacre M."/>
            <person name="DeBarry J."/>
            <person name="Dreyer I."/>
            <person name="Elias M."/>
            <person name="Engstrom E.M."/>
            <person name="Estelle M."/>
            <person name="Feng L."/>
            <person name="Finet C."/>
            <person name="Floyd S.K."/>
            <person name="Frommer W.B."/>
            <person name="Fujita T."/>
            <person name="Gramzow L."/>
            <person name="Gutensohn M."/>
            <person name="Harholt J."/>
            <person name="Hattori M."/>
            <person name="Heyl A."/>
            <person name="Hirai T."/>
            <person name="Hiwatashi Y."/>
            <person name="Ishikawa M."/>
            <person name="Iwata M."/>
            <person name="Karol K.G."/>
            <person name="Koehler B."/>
            <person name="Kolukisaoglu U."/>
            <person name="Kubo M."/>
            <person name="Kurata T."/>
            <person name="Lalonde S."/>
            <person name="Li K."/>
            <person name="Li Y."/>
            <person name="Litt A."/>
            <person name="Lyons E."/>
            <person name="Manning G."/>
            <person name="Maruyama T."/>
            <person name="Michael T.P."/>
            <person name="Mikami K."/>
            <person name="Miyazaki S."/>
            <person name="Morinaga S."/>
            <person name="Murata T."/>
            <person name="Mueller-Roeber B."/>
            <person name="Nelson D.R."/>
            <person name="Obara M."/>
            <person name="Oguri Y."/>
            <person name="Olmstead R.G."/>
            <person name="Onodera N."/>
            <person name="Petersen B.L."/>
            <person name="Pils B."/>
            <person name="Prigge M."/>
            <person name="Rensing S.A."/>
            <person name="Riano-Pachon D.M."/>
            <person name="Roberts A.W."/>
            <person name="Sato Y."/>
            <person name="Scheller H.V."/>
            <person name="Schulz B."/>
            <person name="Schulz C."/>
            <person name="Shakirov E.V."/>
            <person name="Shibagaki N."/>
            <person name="Shinohara N."/>
            <person name="Shippen D.E."/>
            <person name="Soerensen I."/>
            <person name="Sotooka R."/>
            <person name="Sugimoto N."/>
            <person name="Sugita M."/>
            <person name="Sumikawa N."/>
            <person name="Tanurdzic M."/>
            <person name="Theissen G."/>
            <person name="Ulvskov P."/>
            <person name="Wakazuki S."/>
            <person name="Weng J.K."/>
            <person name="Willats W.W."/>
            <person name="Wipf D."/>
            <person name="Wolf P.G."/>
            <person name="Yang L."/>
            <person name="Zimmer A.D."/>
            <person name="Zhu Q."/>
            <person name="Mitros T."/>
            <person name="Hellsten U."/>
            <person name="Loque D."/>
            <person name="Otillar R."/>
            <person name="Salamov A."/>
            <person name="Schmutz J."/>
            <person name="Shapiro H."/>
            <person name="Lindquist E."/>
            <person name="Lucas S."/>
            <person name="Rokhsar D."/>
            <person name="Grigoriev I.V."/>
        </authorList>
    </citation>
    <scope>NUCLEOTIDE SEQUENCE [LARGE SCALE GENOMIC DNA]</scope>
</reference>
<dbReference type="InParanoid" id="D8RB91"/>